<proteinExistence type="inferred from homology"/>
<keyword evidence="3" id="KW-1185">Reference proteome</keyword>
<dbReference type="EMBL" id="JAGGKT010000003">
    <property type="protein sequence ID" value="MBP1931709.1"/>
    <property type="molecule type" value="Genomic_DNA"/>
</dbReference>
<dbReference type="PANTHER" id="PTHR16504:SF4">
    <property type="entry name" value="5'(3')-DEOXYRIBONUCLEOTIDASE"/>
    <property type="match status" value="1"/>
</dbReference>
<dbReference type="InterPro" id="IPR036412">
    <property type="entry name" value="HAD-like_sf"/>
</dbReference>
<comment type="similarity">
    <text evidence="1">Belongs to the 5'(3')-deoxyribonucleotidase family.</text>
</comment>
<sequence>MTSFQSKKVLLLDMDDVIVDQTFTWIKRLYEKTGVLYHRESLTKWDLTTVLPREVAQMIFEEINREPGFFRQLPAKDGAIEGIQQLSLYYDIVFVSAGEHYAYRDKYLWLEENLPSLGKPNLVLTHRKDLVLGDVLVDDGPHNIIKSPAKLKIIFDHPWNRHLQDFIRVLDWKELTKILLAKDNKILRRSTG</sequence>
<dbReference type="Pfam" id="PF06941">
    <property type="entry name" value="NT5C"/>
    <property type="match status" value="1"/>
</dbReference>
<dbReference type="InterPro" id="IPR023214">
    <property type="entry name" value="HAD_sf"/>
</dbReference>
<organism evidence="2 3">
    <name type="scientific">Ammoniphilus resinae</name>
    <dbReference type="NCBI Taxonomy" id="861532"/>
    <lineage>
        <taxon>Bacteria</taxon>
        <taxon>Bacillati</taxon>
        <taxon>Bacillota</taxon>
        <taxon>Bacilli</taxon>
        <taxon>Bacillales</taxon>
        <taxon>Paenibacillaceae</taxon>
        <taxon>Aneurinibacillus group</taxon>
        <taxon>Ammoniphilus</taxon>
    </lineage>
</organism>
<evidence type="ECO:0000313" key="3">
    <source>
        <dbReference type="Proteomes" id="UP001519343"/>
    </source>
</evidence>
<dbReference type="PANTHER" id="PTHR16504">
    <property type="entry name" value="5'(3')-DEOXYRIBONUCLEOTIDASE"/>
    <property type="match status" value="1"/>
</dbReference>
<reference evidence="2 3" key="1">
    <citation type="submission" date="2021-03" db="EMBL/GenBank/DDBJ databases">
        <title>Genomic Encyclopedia of Type Strains, Phase IV (KMG-IV): sequencing the most valuable type-strain genomes for metagenomic binning, comparative biology and taxonomic classification.</title>
        <authorList>
            <person name="Goeker M."/>
        </authorList>
    </citation>
    <scope>NUCLEOTIDE SEQUENCE [LARGE SCALE GENOMIC DNA]</scope>
    <source>
        <strain evidence="2 3">DSM 24738</strain>
    </source>
</reference>
<dbReference type="InterPro" id="IPR010708">
    <property type="entry name" value="5'(3')-deoxyribonucleotidase"/>
</dbReference>
<accession>A0ABS4GN65</accession>
<protein>
    <submittedName>
        <fullName evidence="2">5'(3')-deoxyribonucleotidase</fullName>
    </submittedName>
</protein>
<dbReference type="Proteomes" id="UP001519343">
    <property type="component" value="Unassembled WGS sequence"/>
</dbReference>
<name>A0ABS4GN65_9BACL</name>
<evidence type="ECO:0000313" key="2">
    <source>
        <dbReference type="EMBL" id="MBP1931709.1"/>
    </source>
</evidence>
<comment type="caution">
    <text evidence="2">The sequence shown here is derived from an EMBL/GenBank/DDBJ whole genome shotgun (WGS) entry which is preliminary data.</text>
</comment>
<dbReference type="RefSeq" id="WP_209809788.1">
    <property type="nucleotide sequence ID" value="NZ_JAGGKT010000003.1"/>
</dbReference>
<dbReference type="SUPFAM" id="SSF56784">
    <property type="entry name" value="HAD-like"/>
    <property type="match status" value="1"/>
</dbReference>
<evidence type="ECO:0000256" key="1">
    <source>
        <dbReference type="ARBA" id="ARBA00009589"/>
    </source>
</evidence>
<dbReference type="Gene3D" id="3.40.50.1000">
    <property type="entry name" value="HAD superfamily/HAD-like"/>
    <property type="match status" value="1"/>
</dbReference>
<gene>
    <name evidence="2" type="ORF">J2Z37_001710</name>
</gene>